<proteinExistence type="predicted"/>
<organism evidence="2 3">
    <name type="scientific">Neonectria magnoliae</name>
    <dbReference type="NCBI Taxonomy" id="2732573"/>
    <lineage>
        <taxon>Eukaryota</taxon>
        <taxon>Fungi</taxon>
        <taxon>Dikarya</taxon>
        <taxon>Ascomycota</taxon>
        <taxon>Pezizomycotina</taxon>
        <taxon>Sordariomycetes</taxon>
        <taxon>Hypocreomycetidae</taxon>
        <taxon>Hypocreales</taxon>
        <taxon>Nectriaceae</taxon>
        <taxon>Neonectria</taxon>
    </lineage>
</organism>
<accession>A0ABR1I9S9</accession>
<reference evidence="2 3" key="1">
    <citation type="journal article" date="2025" name="Microbiol. Resour. Announc.">
        <title>Draft genome sequences for Neonectria magnoliae and Neonectria punicea, canker pathogens of Liriodendron tulipifera and Acer saccharum in West Virginia.</title>
        <authorList>
            <person name="Petronek H.M."/>
            <person name="Kasson M.T."/>
            <person name="Metheny A.M."/>
            <person name="Stauder C.M."/>
            <person name="Lovett B."/>
            <person name="Lynch S.C."/>
            <person name="Garnas J.R."/>
            <person name="Kasson L.R."/>
            <person name="Stajich J.E."/>
        </authorList>
    </citation>
    <scope>NUCLEOTIDE SEQUENCE [LARGE SCALE GENOMIC DNA]</scope>
    <source>
        <strain evidence="2 3">NRRL 64651</strain>
    </source>
</reference>
<protein>
    <recommendedName>
        <fullName evidence="1">F-box domain-containing protein</fullName>
    </recommendedName>
</protein>
<dbReference type="Proteomes" id="UP001498421">
    <property type="component" value="Unassembled WGS sequence"/>
</dbReference>
<sequence>MDHSESILGAASYHCDDFGREVIHIDNHHCDVVRSSLFKPFGDCPGHGLGTLDVFPVELLSSISLMLDVSTGFRFSQVSRRARGIVASIPEYRHLGDHALQCLCALLRTDIGHHVAVTTLHSALLSQDCQACGLFAGYLFLPTVTRCCFPCIESAKGLSAAPLEKLASESDMSIDQLKASIPIFHTLSTSRSSTGRGGRTFLVAEKHCIDVLRSRGHPEPVPAYFSLMHLPGFGHEASVTMPSFNPKTGEVQTGVSCKGCQVAMRLSPSQEAFERRRRVYSREKFLEHFDECAHAKKIWASRQRTLSIRS</sequence>
<evidence type="ECO:0000313" key="3">
    <source>
        <dbReference type="Proteomes" id="UP001498421"/>
    </source>
</evidence>
<evidence type="ECO:0000313" key="2">
    <source>
        <dbReference type="EMBL" id="KAK7430317.1"/>
    </source>
</evidence>
<feature type="domain" description="F-box" evidence="1">
    <location>
        <begin position="49"/>
        <end position="95"/>
    </location>
</feature>
<dbReference type="PROSITE" id="PS50181">
    <property type="entry name" value="FBOX"/>
    <property type="match status" value="1"/>
</dbReference>
<dbReference type="EMBL" id="JAZAVK010000020">
    <property type="protein sequence ID" value="KAK7430317.1"/>
    <property type="molecule type" value="Genomic_DNA"/>
</dbReference>
<dbReference type="InterPro" id="IPR001810">
    <property type="entry name" value="F-box_dom"/>
</dbReference>
<gene>
    <name evidence="2" type="ORF">QQZ08_003065</name>
</gene>
<keyword evidence="3" id="KW-1185">Reference proteome</keyword>
<comment type="caution">
    <text evidence="2">The sequence shown here is derived from an EMBL/GenBank/DDBJ whole genome shotgun (WGS) entry which is preliminary data.</text>
</comment>
<evidence type="ECO:0000259" key="1">
    <source>
        <dbReference type="PROSITE" id="PS50181"/>
    </source>
</evidence>
<name>A0ABR1I9S9_9HYPO</name>